<dbReference type="EMBL" id="CP003065">
    <property type="protein sequence ID" value="AEV69026.1"/>
    <property type="molecule type" value="Genomic_DNA"/>
</dbReference>
<dbReference type="HOGENOM" id="CLU_039720_0_0_9"/>
<reference evidence="4" key="1">
    <citation type="submission" date="2011-12" db="EMBL/GenBank/DDBJ databases">
        <title>Complete sequence of Clostridium clariflavum DSM 19732.</title>
        <authorList>
            <consortium name="US DOE Joint Genome Institute"/>
            <person name="Lucas S."/>
            <person name="Han J."/>
            <person name="Lapidus A."/>
            <person name="Cheng J.-F."/>
            <person name="Goodwin L."/>
            <person name="Pitluck S."/>
            <person name="Peters L."/>
            <person name="Teshima H."/>
            <person name="Detter J.C."/>
            <person name="Han C."/>
            <person name="Tapia R."/>
            <person name="Land M."/>
            <person name="Hauser L."/>
            <person name="Kyrpides N."/>
            <person name="Ivanova N."/>
            <person name="Pagani I."/>
            <person name="Kitzmiller T."/>
            <person name="Lynd L."/>
            <person name="Izquierdo J."/>
            <person name="Woyke T."/>
        </authorList>
    </citation>
    <scope>NUCLEOTIDE SEQUENCE [LARGE SCALE GENOMIC DNA]</scope>
    <source>
        <strain evidence="4">DSM 19732 / NBRC 101661 / EBR45</strain>
    </source>
</reference>
<feature type="domain" description="DDH" evidence="1">
    <location>
        <begin position="15"/>
        <end position="155"/>
    </location>
</feature>
<organism evidence="3 4">
    <name type="scientific">Acetivibrio clariflavus (strain DSM 19732 / NBRC 101661 / EBR45)</name>
    <name type="common">Clostridium clariflavum</name>
    <dbReference type="NCBI Taxonomy" id="720554"/>
    <lineage>
        <taxon>Bacteria</taxon>
        <taxon>Bacillati</taxon>
        <taxon>Bacillota</taxon>
        <taxon>Clostridia</taxon>
        <taxon>Eubacteriales</taxon>
        <taxon>Oscillospiraceae</taxon>
        <taxon>Acetivibrio</taxon>
    </lineage>
</organism>
<reference evidence="3 4" key="2">
    <citation type="journal article" date="2012" name="Stand. Genomic Sci.">
        <title>Complete Genome Sequence of Clostridium clariflavum DSM 19732.</title>
        <authorList>
            <person name="Izquierdo J.A."/>
            <person name="Goodwin L."/>
            <person name="Davenport K.W."/>
            <person name="Teshima H."/>
            <person name="Bruce D."/>
            <person name="Detter C."/>
            <person name="Tapia R."/>
            <person name="Han S."/>
            <person name="Land M."/>
            <person name="Hauser L."/>
            <person name="Jeffries C.D."/>
            <person name="Han J."/>
            <person name="Pitluck S."/>
            <person name="Nolan M."/>
            <person name="Chen A."/>
            <person name="Huntemann M."/>
            <person name="Mavromatis K."/>
            <person name="Mikhailova N."/>
            <person name="Liolios K."/>
            <person name="Woyke T."/>
            <person name="Lynd L.R."/>
        </authorList>
    </citation>
    <scope>NUCLEOTIDE SEQUENCE [LARGE SCALE GENOMIC DNA]</scope>
    <source>
        <strain evidence="4">DSM 19732 / NBRC 101661 / EBR45</strain>
    </source>
</reference>
<dbReference type="Proteomes" id="UP000005435">
    <property type="component" value="Chromosome"/>
</dbReference>
<proteinExistence type="predicted"/>
<feature type="domain" description="DHHA1" evidence="2">
    <location>
        <begin position="229"/>
        <end position="315"/>
    </location>
</feature>
<dbReference type="InterPro" id="IPR038763">
    <property type="entry name" value="DHH_sf"/>
</dbReference>
<keyword evidence="4" id="KW-1185">Reference proteome</keyword>
<dbReference type="PANTHER" id="PTHR47618">
    <property type="entry name" value="BIFUNCTIONAL OLIGORIBONUCLEASE AND PAP PHOSPHATASE NRNA"/>
    <property type="match status" value="1"/>
</dbReference>
<dbReference type="PANTHER" id="PTHR47618:SF1">
    <property type="entry name" value="BIFUNCTIONAL OLIGORIBONUCLEASE AND PAP PHOSPHATASE NRNA"/>
    <property type="match status" value="1"/>
</dbReference>
<dbReference type="GO" id="GO:0003676">
    <property type="term" value="F:nucleic acid binding"/>
    <property type="evidence" value="ECO:0007669"/>
    <property type="project" value="InterPro"/>
</dbReference>
<dbReference type="RefSeq" id="WP_014255594.1">
    <property type="nucleotide sequence ID" value="NC_016627.1"/>
</dbReference>
<dbReference type="Gene3D" id="3.90.1640.10">
    <property type="entry name" value="inorganic pyrophosphatase (n-terminal core)"/>
    <property type="match status" value="1"/>
</dbReference>
<evidence type="ECO:0000259" key="1">
    <source>
        <dbReference type="Pfam" id="PF01368"/>
    </source>
</evidence>
<dbReference type="Gene3D" id="3.10.310.30">
    <property type="match status" value="1"/>
</dbReference>
<evidence type="ECO:0000313" key="4">
    <source>
        <dbReference type="Proteomes" id="UP000005435"/>
    </source>
</evidence>
<dbReference type="InterPro" id="IPR003156">
    <property type="entry name" value="DHHA1_dom"/>
</dbReference>
<name>G8LZT6_ACECE</name>
<dbReference type="SUPFAM" id="SSF64182">
    <property type="entry name" value="DHH phosphoesterases"/>
    <property type="match status" value="1"/>
</dbReference>
<dbReference type="InterPro" id="IPR051319">
    <property type="entry name" value="Oligoribo/pAp-PDE_c-di-AMP_PDE"/>
</dbReference>
<dbReference type="STRING" id="720554.Clocl_2451"/>
<dbReference type="Pfam" id="PF01368">
    <property type="entry name" value="DHH"/>
    <property type="match status" value="1"/>
</dbReference>
<dbReference type="OrthoDB" id="9803668at2"/>
<sequence length="318" mass="35378">MIEKEIVKSIENAERIAILPHVFADGDALGSSIALALALRKIGKQVKVYIEEEIPHTFEFLPGREYVEVYRGQIEDYDLVLILDTGDLERLGKRVEIFNSIKHTVNIDHHTTNTEFASVNLVNTKAAAVGELIYQLIKSMEISLDQDISTCLYVAVATDTGGFRYSNTTALTHQITADLINNGVDVSKISQIVFETVPYKKVKLMGLAIDTIEISENGKLAFISVTEEMMKKTDASEEDCDGLVNIARNIEGVEVAVLVRQRSKDEFKINFRSQNYVDVSAIARKYSGGGHMKAAGCTLKGNMEEIKQMLKKDIKEVL</sequence>
<dbReference type="Pfam" id="PF02272">
    <property type="entry name" value="DHHA1"/>
    <property type="match status" value="1"/>
</dbReference>
<protein>
    <submittedName>
        <fullName evidence="3">Exopolyphosphatase-like enzyme</fullName>
    </submittedName>
</protein>
<dbReference type="InterPro" id="IPR001667">
    <property type="entry name" value="DDH_dom"/>
</dbReference>
<dbReference type="eggNOG" id="COG0618">
    <property type="taxonomic scope" value="Bacteria"/>
</dbReference>
<gene>
    <name evidence="3" type="ordered locus">Clocl_2451</name>
</gene>
<dbReference type="AlphaFoldDB" id="G8LZT6"/>
<accession>G8LZT6</accession>
<dbReference type="KEGG" id="ccl:Clocl_2451"/>
<evidence type="ECO:0000259" key="2">
    <source>
        <dbReference type="Pfam" id="PF02272"/>
    </source>
</evidence>
<evidence type="ECO:0000313" key="3">
    <source>
        <dbReference type="EMBL" id="AEV69026.1"/>
    </source>
</evidence>